<gene>
    <name evidence="1" type="ORF">C1SCF055_LOCUS29393</name>
</gene>
<accession>A0A9P1D5W6</accession>
<dbReference type="EMBL" id="CAMXCT030003285">
    <property type="protein sequence ID" value="CAL4790843.1"/>
    <property type="molecule type" value="Genomic_DNA"/>
</dbReference>
<name>A0A9P1D5W6_9DINO</name>
<organism evidence="1">
    <name type="scientific">Cladocopium goreaui</name>
    <dbReference type="NCBI Taxonomy" id="2562237"/>
    <lineage>
        <taxon>Eukaryota</taxon>
        <taxon>Sar</taxon>
        <taxon>Alveolata</taxon>
        <taxon>Dinophyceae</taxon>
        <taxon>Suessiales</taxon>
        <taxon>Symbiodiniaceae</taxon>
        <taxon>Cladocopium</taxon>
    </lineage>
</organism>
<dbReference type="EMBL" id="CAMXCT010003285">
    <property type="protein sequence ID" value="CAI4003531.1"/>
    <property type="molecule type" value="Genomic_DNA"/>
</dbReference>
<comment type="caution">
    <text evidence="1">The sequence shown here is derived from an EMBL/GenBank/DDBJ whole genome shotgun (WGS) entry which is preliminary data.</text>
</comment>
<reference evidence="2 3" key="2">
    <citation type="submission" date="2024-05" db="EMBL/GenBank/DDBJ databases">
        <authorList>
            <person name="Chen Y."/>
            <person name="Shah S."/>
            <person name="Dougan E. K."/>
            <person name="Thang M."/>
            <person name="Chan C."/>
        </authorList>
    </citation>
    <scope>NUCLEOTIDE SEQUENCE [LARGE SCALE GENOMIC DNA]</scope>
</reference>
<dbReference type="AlphaFoldDB" id="A0A9P1D5W6"/>
<evidence type="ECO:0000313" key="3">
    <source>
        <dbReference type="Proteomes" id="UP001152797"/>
    </source>
</evidence>
<dbReference type="EMBL" id="CAMXCT020003285">
    <property type="protein sequence ID" value="CAL1156906.1"/>
    <property type="molecule type" value="Genomic_DNA"/>
</dbReference>
<reference evidence="1" key="1">
    <citation type="submission" date="2022-10" db="EMBL/GenBank/DDBJ databases">
        <authorList>
            <person name="Chen Y."/>
            <person name="Dougan E. K."/>
            <person name="Chan C."/>
            <person name="Rhodes N."/>
            <person name="Thang M."/>
        </authorList>
    </citation>
    <scope>NUCLEOTIDE SEQUENCE</scope>
</reference>
<protein>
    <submittedName>
        <fullName evidence="1">Uncharacterized protein</fullName>
    </submittedName>
</protein>
<proteinExistence type="predicted"/>
<sequence length="204" mass="23126">MYSIARNKHIVILFYDNETEGNPVYRSLLQALNDLLDAVPGAPKFTFPEEADPLSPGAWIIAACRCDFVKAPFPNLNHYLPVYPRLQLGDDWEPAVAQVQEKLQKRIASCQSRLRALADEESDNEWQESLAQHLQLWERKKVFYDLLISMDLLPSEVPADGSCALWSLSAMMAGCAIRTALTTPDKIEGMRQDRAFKPRNTFVK</sequence>
<dbReference type="Proteomes" id="UP001152797">
    <property type="component" value="Unassembled WGS sequence"/>
</dbReference>
<evidence type="ECO:0000313" key="1">
    <source>
        <dbReference type="EMBL" id="CAI4003531.1"/>
    </source>
</evidence>
<keyword evidence="3" id="KW-1185">Reference proteome</keyword>
<evidence type="ECO:0000313" key="2">
    <source>
        <dbReference type="EMBL" id="CAL4790843.1"/>
    </source>
</evidence>